<evidence type="ECO:0000313" key="2">
    <source>
        <dbReference type="Proteomes" id="UP000000628"/>
    </source>
</evidence>
<dbReference type="Proteomes" id="UP000000628">
    <property type="component" value="Chromosome"/>
</dbReference>
<dbReference type="KEGG" id="jde:Jden_0942"/>
<dbReference type="Gene3D" id="2.20.110.10">
    <property type="entry name" value="Histone H3 K4-specific methyltransferase SET7/9 N-terminal domain"/>
    <property type="match status" value="2"/>
</dbReference>
<reference evidence="1 2" key="1">
    <citation type="journal article" date="2009" name="Stand. Genomic Sci.">
        <title>Complete genome sequence of Jonesia denitrificans type strain (Prevot 55134).</title>
        <authorList>
            <person name="Pukall R."/>
            <person name="Gehrich-Schroter G."/>
            <person name="Lapidus A."/>
            <person name="Nolan M."/>
            <person name="Glavina Del Rio T."/>
            <person name="Lucas S."/>
            <person name="Chen F."/>
            <person name="Tice H."/>
            <person name="Pitluck S."/>
            <person name="Cheng J.F."/>
            <person name="Copeland A."/>
            <person name="Saunders E."/>
            <person name="Brettin T."/>
            <person name="Detter J.C."/>
            <person name="Bruce D."/>
            <person name="Goodwin L."/>
            <person name="Pati A."/>
            <person name="Ivanova N."/>
            <person name="Mavromatis K."/>
            <person name="Ovchinnikova G."/>
            <person name="Chen A."/>
            <person name="Palaniappan K."/>
            <person name="Land M."/>
            <person name="Hauser L."/>
            <person name="Chang Y.J."/>
            <person name="Jeffries C.D."/>
            <person name="Chain P."/>
            <person name="Goker M."/>
            <person name="Bristow J."/>
            <person name="Eisen J.A."/>
            <person name="Markowitz V."/>
            <person name="Hugenholtz P."/>
            <person name="Kyrpides N.C."/>
            <person name="Klenk H.P."/>
            <person name="Han C."/>
        </authorList>
    </citation>
    <scope>NUCLEOTIDE SEQUENCE [LARGE SCALE GENOMIC DNA]</scope>
    <source>
        <strain evidence="2">ATCC 14870 / DSM 20603 / BCRC 15368 / CIP 55.134 / JCM 11481 / NBRC 15587 / NCTC 10816 / Prevot 55134</strain>
    </source>
</reference>
<dbReference type="Pfam" id="PF07661">
    <property type="entry name" value="MORN_2"/>
    <property type="match status" value="1"/>
</dbReference>
<sequence length="351" mass="39852">MLNGNVKAMDRPTFSWDPTTLREVPADVDAAREYANALLARYRDLADQREQRAQIVAELIQWLRMSEQYTRAEEIARGSLRLRGGDDIITALEEGRPVPVIAPELIRPALRFATALQWNSADSAERFGQAADLFDACVTSAHIVCLRSGDAQRRDMYETYAFTLQHRAKFRLANDELIAALRDANLGLRVREVEELPRDQIESSQFAVSSIVQRLESLIADLELSAGASVTTETFAAGDRSGVGAVQAGQRIGPWLFWYKSGALKAAGWYVDDQLDGPWIWFRDHGLLLQEGSFIHNRQEGPWIRYYTNGRILDQGTFHDGEKVGDWFTFHEDGSVRSTRRHTRKGRWLRR</sequence>
<dbReference type="HOGENOM" id="CLU_789372_0_0_11"/>
<dbReference type="STRING" id="471856.Jden_0942"/>
<keyword evidence="2" id="KW-1185">Reference proteome</keyword>
<gene>
    <name evidence="1" type="ordered locus">Jden_0942</name>
</gene>
<dbReference type="SUPFAM" id="SSF82185">
    <property type="entry name" value="Histone H3 K4-specific methyltransferase SET7/9 N-terminal domain"/>
    <property type="match status" value="1"/>
</dbReference>
<accession>C7R2X6</accession>
<name>C7R2X6_JONDD</name>
<protein>
    <recommendedName>
        <fullName evidence="3">MORN variant repeat protein</fullName>
    </recommendedName>
</protein>
<dbReference type="AlphaFoldDB" id="C7R2X6"/>
<evidence type="ECO:0000313" key="1">
    <source>
        <dbReference type="EMBL" id="ACV08598.1"/>
    </source>
</evidence>
<proteinExistence type="predicted"/>
<organism evidence="1 2">
    <name type="scientific">Jonesia denitrificans (strain ATCC 14870 / DSM 20603 / BCRC 15368 / CIP 55.134 / JCM 11481 / NBRC 15587 / NCTC 10816 / Prevot 55134)</name>
    <name type="common">Listeria denitrificans</name>
    <dbReference type="NCBI Taxonomy" id="471856"/>
    <lineage>
        <taxon>Bacteria</taxon>
        <taxon>Bacillati</taxon>
        <taxon>Actinomycetota</taxon>
        <taxon>Actinomycetes</taxon>
        <taxon>Micrococcales</taxon>
        <taxon>Jonesiaceae</taxon>
        <taxon>Jonesia</taxon>
    </lineage>
</organism>
<evidence type="ECO:0008006" key="3">
    <source>
        <dbReference type="Google" id="ProtNLM"/>
    </source>
</evidence>
<dbReference type="EMBL" id="CP001706">
    <property type="protein sequence ID" value="ACV08598.1"/>
    <property type="molecule type" value="Genomic_DNA"/>
</dbReference>
<dbReference type="InterPro" id="IPR011652">
    <property type="entry name" value="MORN_2"/>
</dbReference>
<dbReference type="eggNOG" id="COG2849">
    <property type="taxonomic scope" value="Bacteria"/>
</dbReference>